<dbReference type="InterPro" id="IPR026325">
    <property type="entry name" value="DUF932"/>
</dbReference>
<keyword evidence="1" id="KW-0614">Plasmid</keyword>
<name>A0A515D5E9_SERLI</name>
<reference evidence="1 2" key="1">
    <citation type="submission" date="2018-11" db="EMBL/GenBank/DDBJ databases">
        <title>The first complete genome of Serratia liquefaciens isolated from metalophyte plant revel distinctness adaptive mechanisms in an extreme habitat.</title>
        <authorList>
            <person name="Caneschi W.L."/>
            <person name="Sanchez A.B."/>
            <person name="Felestrino E.B."/>
            <person name="Assis R.A.B."/>
            <person name="Lemes C.G.C."/>
            <person name="Cordeiro I.F."/>
            <person name="Fonseca N.P."/>
            <person name="Villa M."/>
            <person name="Vieira I.T."/>
            <person name="Moraes L.A."/>
            <person name="Kamino L.H.Y."/>
            <person name="do Carmo F."/>
            <person name="Garcia C.M."/>
            <person name="Almeida N.F."/>
            <person name="Silva R.S."/>
            <person name="Ferro J.A."/>
            <person name="Ferro M.I.T."/>
            <person name="Varani A.M."/>
            <person name="Ferreira R.M."/>
            <person name="dos Santos V.L."/>
            <person name="Silva U.C."/>
            <person name="Setubal J.C."/>
            <person name="Moreira L.M."/>
        </authorList>
    </citation>
    <scope>NUCLEOTIDE SEQUENCE [LARGE SCALE GENOMIC DNA]</scope>
    <source>
        <strain evidence="1 2">FG3</strain>
        <plasmid evidence="1 2">p1-159</plasmid>
    </source>
</reference>
<geneLocation type="plasmid" evidence="1 2">
    <name>p1-159</name>
</geneLocation>
<evidence type="ECO:0000313" key="1">
    <source>
        <dbReference type="EMBL" id="QDL35630.1"/>
    </source>
</evidence>
<sequence length="275" mass="31742">MRLTSRFGRYNAIRKDRPLINEELMNVVPSVFSEDKHDSRSDRYTYIPTITLLDKLREEGFQPFYACQTRVRDESKRGHTKHMLRLRRENMIVSGNKEVPEIVLLNSHDGSSSYQMIPGMFRYACANGMVFGQSFGDVRVPHKGDVVGQVIEGAYEVLGIFDRVDNDLDTMKCISLSERDQELFARAALSYRYEYEDKSPITPSQVLRPRRREDYGNDLWTTFQRVQENMIKGGLPGKSATGKNTRTRAVNGIDGDIKLNRALWLIADEFKNRMK</sequence>
<dbReference type="Proteomes" id="UP000317572">
    <property type="component" value="Plasmid p1-159"/>
</dbReference>
<proteinExistence type="predicted"/>
<dbReference type="AlphaFoldDB" id="A0A515D5E9"/>
<evidence type="ECO:0000313" key="2">
    <source>
        <dbReference type="Proteomes" id="UP000317572"/>
    </source>
</evidence>
<protein>
    <submittedName>
        <fullName evidence="1">DUF945 domain-containing protein</fullName>
    </submittedName>
</protein>
<dbReference type="Pfam" id="PF06067">
    <property type="entry name" value="DUF932"/>
    <property type="match status" value="1"/>
</dbReference>
<organism evidence="1 2">
    <name type="scientific">Serratia liquefaciens</name>
    <dbReference type="NCBI Taxonomy" id="614"/>
    <lineage>
        <taxon>Bacteria</taxon>
        <taxon>Pseudomonadati</taxon>
        <taxon>Pseudomonadota</taxon>
        <taxon>Gammaproteobacteria</taxon>
        <taxon>Enterobacterales</taxon>
        <taxon>Yersiniaceae</taxon>
        <taxon>Serratia</taxon>
    </lineage>
</organism>
<dbReference type="RefSeq" id="WP_142816505.1">
    <property type="nucleotide sequence ID" value="NZ_CP033894.1"/>
</dbReference>
<accession>A0A515D5E9</accession>
<gene>
    <name evidence="1" type="ORF">EGO53_27885</name>
</gene>
<dbReference type="EMBL" id="CP033894">
    <property type="protein sequence ID" value="QDL35630.1"/>
    <property type="molecule type" value="Genomic_DNA"/>
</dbReference>